<gene>
    <name evidence="4" type="ORF">VC81_00540</name>
</gene>
<protein>
    <recommendedName>
        <fullName evidence="3">Zinc-ribbon domain-containing protein</fullName>
    </recommendedName>
</protein>
<feature type="domain" description="Zinc-ribbon" evidence="3">
    <location>
        <begin position="3"/>
        <end position="25"/>
    </location>
</feature>
<dbReference type="InterPro" id="IPR026870">
    <property type="entry name" value="Zinc_ribbon_dom"/>
</dbReference>
<dbReference type="Pfam" id="PF13240">
    <property type="entry name" value="Zn_Ribbon_1"/>
    <property type="match status" value="1"/>
</dbReference>
<dbReference type="STRING" id="216463.VC81_00540"/>
<evidence type="ECO:0000256" key="1">
    <source>
        <dbReference type="SAM" id="MobiDB-lite"/>
    </source>
</evidence>
<keyword evidence="2" id="KW-1133">Transmembrane helix</keyword>
<name>A0A0F3RWL5_9LACO</name>
<feature type="transmembrane region" description="Helical" evidence="2">
    <location>
        <begin position="152"/>
        <end position="172"/>
    </location>
</feature>
<organism evidence="4 5">
    <name type="scientific">Levilactobacillus spicheri</name>
    <dbReference type="NCBI Taxonomy" id="216463"/>
    <lineage>
        <taxon>Bacteria</taxon>
        <taxon>Bacillati</taxon>
        <taxon>Bacillota</taxon>
        <taxon>Bacilli</taxon>
        <taxon>Lactobacillales</taxon>
        <taxon>Lactobacillaceae</taxon>
        <taxon>Levilactobacillus</taxon>
    </lineage>
</organism>
<dbReference type="PATRIC" id="fig|216463.3.peg.1090"/>
<proteinExistence type="predicted"/>
<comment type="caution">
    <text evidence="4">The sequence shown here is derived from an EMBL/GenBank/DDBJ whole genome shotgun (WGS) entry which is preliminary data.</text>
</comment>
<keyword evidence="2" id="KW-0472">Membrane</keyword>
<dbReference type="OrthoDB" id="2410059at2"/>
<evidence type="ECO:0000313" key="5">
    <source>
        <dbReference type="Proteomes" id="UP000033491"/>
    </source>
</evidence>
<feature type="region of interest" description="Disordered" evidence="1">
    <location>
        <begin position="32"/>
        <end position="69"/>
    </location>
</feature>
<dbReference type="AlphaFoldDB" id="A0A0F3RWL5"/>
<evidence type="ECO:0000259" key="3">
    <source>
        <dbReference type="Pfam" id="PF13240"/>
    </source>
</evidence>
<accession>A0A0F3RWL5</accession>
<evidence type="ECO:0000256" key="2">
    <source>
        <dbReference type="SAM" id="Phobius"/>
    </source>
</evidence>
<keyword evidence="2" id="KW-0812">Transmembrane</keyword>
<evidence type="ECO:0000313" key="4">
    <source>
        <dbReference type="EMBL" id="KJW13994.1"/>
    </source>
</evidence>
<dbReference type="Proteomes" id="UP000033491">
    <property type="component" value="Unassembled WGS sequence"/>
</dbReference>
<reference evidence="4 5" key="1">
    <citation type="submission" date="2015-03" db="EMBL/GenBank/DDBJ databases">
        <authorList>
            <person name="Zheng J."/>
            <person name="Ganezle M."/>
        </authorList>
    </citation>
    <scope>NUCLEOTIDE SEQUENCE [LARGE SCALE GENOMIC DNA]</scope>
    <source>
        <strain evidence="4 5">LP38</strain>
    </source>
</reference>
<dbReference type="EMBL" id="JZCR01000002">
    <property type="protein sequence ID" value="KJW13994.1"/>
    <property type="molecule type" value="Genomic_DNA"/>
</dbReference>
<sequence>MKFCPNCGHELEAGAKFCPACGAQLTTTSQQVSAQTTTEQPRNATGTMANQQERQNEQSDEGQPAAPVSEADQPQLGFVGSVQYVLKHAFEFNGDVPESRKSVFWWAVLAVLLFDCVVLLIPGIGWILGWAADLLLVSATMRRLTYLGQNPNLGWLMVVPVIYAWPVVLMFFDKKAE</sequence>
<feature type="compositionally biased region" description="Polar residues" evidence="1">
    <location>
        <begin position="41"/>
        <end position="53"/>
    </location>
</feature>
<feature type="transmembrane region" description="Helical" evidence="2">
    <location>
        <begin position="103"/>
        <end position="132"/>
    </location>
</feature>
<dbReference type="RefSeq" id="WP_045806192.1">
    <property type="nucleotide sequence ID" value="NZ_JZCR01000002.1"/>
</dbReference>